<protein>
    <submittedName>
        <fullName evidence="3">1-hydroxy-2-methyl-2-butenyl 4-diphosphate reductase</fullName>
    </submittedName>
</protein>
<evidence type="ECO:0000256" key="1">
    <source>
        <dbReference type="SAM" id="MobiDB-lite"/>
    </source>
</evidence>
<dbReference type="InterPro" id="IPR035994">
    <property type="entry name" value="Nucleoside_phosphorylase_sf"/>
</dbReference>
<dbReference type="GO" id="GO:0009116">
    <property type="term" value="P:nucleoside metabolic process"/>
    <property type="evidence" value="ECO:0007669"/>
    <property type="project" value="InterPro"/>
</dbReference>
<comment type="caution">
    <text evidence="3">The sequence shown here is derived from an EMBL/GenBank/DDBJ whole genome shotgun (WGS) entry which is preliminary data.</text>
</comment>
<dbReference type="AlphaFoldDB" id="A0A5D0NKL7"/>
<dbReference type="SUPFAM" id="SSF53167">
    <property type="entry name" value="Purine and uridine phosphorylases"/>
    <property type="match status" value="1"/>
</dbReference>
<evidence type="ECO:0000313" key="4">
    <source>
        <dbReference type="Proteomes" id="UP000323380"/>
    </source>
</evidence>
<dbReference type="RefSeq" id="WP_148344439.1">
    <property type="nucleotide sequence ID" value="NZ_VSFG01000004.1"/>
</dbReference>
<feature type="domain" description="Nucleoside phosphorylase" evidence="2">
    <location>
        <begin position="78"/>
        <end position="189"/>
    </location>
</feature>
<keyword evidence="4" id="KW-1185">Reference proteome</keyword>
<dbReference type="Proteomes" id="UP000323380">
    <property type="component" value="Unassembled WGS sequence"/>
</dbReference>
<sequence>MTADGAEGDGAVEHGAEANEAEANGAEASGTEETCRAVGPVVCAALGLEARAVRRGLTGMPVVVVGYRARRADRLPGDRAALVVVGFGGALDERLRPGDVLVADEIRAADPGARPVPCGAPRLLAEELIKDGLSVQVGPLVTTDRVVRGRERAIWAAQGARVADMESAVVAAHAGGRPVAAVRVVVDGPGRPLLHPGTIGRGLAARRVLARTGPALERWGALLVRGEGDQAADAGARTT</sequence>
<reference evidence="3 4" key="1">
    <citation type="submission" date="2019-08" db="EMBL/GenBank/DDBJ databases">
        <title>Actinomadura sp. nov. CYP1-5 isolated from mountain soil.</title>
        <authorList>
            <person name="Songsumanus A."/>
            <person name="Kuncharoen N."/>
            <person name="Kudo T."/>
            <person name="Yuki M."/>
            <person name="Igarashi Y."/>
            <person name="Tanasupawat S."/>
        </authorList>
    </citation>
    <scope>NUCLEOTIDE SEQUENCE [LARGE SCALE GENOMIC DNA]</scope>
    <source>
        <strain evidence="3 4">JCM 14158</strain>
    </source>
</reference>
<evidence type="ECO:0000313" key="3">
    <source>
        <dbReference type="EMBL" id="TYB44701.1"/>
    </source>
</evidence>
<dbReference type="STRING" id="1220554.GCA_001552135_00745"/>
<feature type="compositionally biased region" description="Low complexity" evidence="1">
    <location>
        <begin position="21"/>
        <end position="31"/>
    </location>
</feature>
<name>A0A5D0NKL7_9ACTN</name>
<gene>
    <name evidence="3" type="ORF">FXF69_21345</name>
</gene>
<dbReference type="EMBL" id="VSFG01000004">
    <property type="protein sequence ID" value="TYB44701.1"/>
    <property type="molecule type" value="Genomic_DNA"/>
</dbReference>
<evidence type="ECO:0000259" key="2">
    <source>
        <dbReference type="Pfam" id="PF01048"/>
    </source>
</evidence>
<proteinExistence type="predicted"/>
<dbReference type="Gene3D" id="3.40.50.1580">
    <property type="entry name" value="Nucleoside phosphorylase domain"/>
    <property type="match status" value="1"/>
</dbReference>
<dbReference type="Pfam" id="PF01048">
    <property type="entry name" value="PNP_UDP_1"/>
    <property type="match status" value="1"/>
</dbReference>
<accession>A0A5D0NKL7</accession>
<dbReference type="GO" id="GO:0003824">
    <property type="term" value="F:catalytic activity"/>
    <property type="evidence" value="ECO:0007669"/>
    <property type="project" value="InterPro"/>
</dbReference>
<organism evidence="3 4">
    <name type="scientific">Actinomadura chibensis</name>
    <dbReference type="NCBI Taxonomy" id="392828"/>
    <lineage>
        <taxon>Bacteria</taxon>
        <taxon>Bacillati</taxon>
        <taxon>Actinomycetota</taxon>
        <taxon>Actinomycetes</taxon>
        <taxon>Streptosporangiales</taxon>
        <taxon>Thermomonosporaceae</taxon>
        <taxon>Actinomadura</taxon>
    </lineage>
</organism>
<feature type="region of interest" description="Disordered" evidence="1">
    <location>
        <begin position="1"/>
        <end position="31"/>
    </location>
</feature>
<dbReference type="InterPro" id="IPR000845">
    <property type="entry name" value="Nucleoside_phosphorylase_d"/>
</dbReference>